<gene>
    <name evidence="1" type="ORF">H9657_05940</name>
</gene>
<sequence length="88" mass="9585">MLRTPPALRPRTARHDAASGILTVRLTSISAGAWAEYEYRDVPVDVAHLVTAAGSRLPAALLEHVADRYAVRRRGTPRWVEPTTTGPA</sequence>
<evidence type="ECO:0008006" key="3">
    <source>
        <dbReference type="Google" id="ProtNLM"/>
    </source>
</evidence>
<protein>
    <recommendedName>
        <fullName evidence="3">KTSC domain-containing protein</fullName>
    </recommendedName>
</protein>
<evidence type="ECO:0000313" key="1">
    <source>
        <dbReference type="EMBL" id="MBD7917818.1"/>
    </source>
</evidence>
<dbReference type="RefSeq" id="WP_191781392.1">
    <property type="nucleotide sequence ID" value="NZ_JACSQV010000004.1"/>
</dbReference>
<dbReference type="Proteomes" id="UP000604241">
    <property type="component" value="Unassembled WGS sequence"/>
</dbReference>
<organism evidence="1 2">
    <name type="scientific">Cellulomonas avistercoris</name>
    <dbReference type="NCBI Taxonomy" id="2762242"/>
    <lineage>
        <taxon>Bacteria</taxon>
        <taxon>Bacillati</taxon>
        <taxon>Actinomycetota</taxon>
        <taxon>Actinomycetes</taxon>
        <taxon>Micrococcales</taxon>
        <taxon>Cellulomonadaceae</taxon>
        <taxon>Cellulomonas</taxon>
    </lineage>
</organism>
<evidence type="ECO:0000313" key="2">
    <source>
        <dbReference type="Proteomes" id="UP000604241"/>
    </source>
</evidence>
<reference evidence="1 2" key="1">
    <citation type="submission" date="2020-08" db="EMBL/GenBank/DDBJ databases">
        <title>A Genomic Blueprint of the Chicken Gut Microbiome.</title>
        <authorList>
            <person name="Gilroy R."/>
            <person name="Ravi A."/>
            <person name="Getino M."/>
            <person name="Pursley I."/>
            <person name="Horton D.L."/>
            <person name="Alikhan N.-F."/>
            <person name="Baker D."/>
            <person name="Gharbi K."/>
            <person name="Hall N."/>
            <person name="Watson M."/>
            <person name="Adriaenssens E.M."/>
            <person name="Foster-Nyarko E."/>
            <person name="Jarju S."/>
            <person name="Secka A."/>
            <person name="Antonio M."/>
            <person name="Oren A."/>
            <person name="Chaudhuri R."/>
            <person name="La Ragione R.M."/>
            <person name="Hildebrand F."/>
            <person name="Pallen M.J."/>
        </authorList>
    </citation>
    <scope>NUCLEOTIDE SEQUENCE [LARGE SCALE GENOMIC DNA]</scope>
    <source>
        <strain evidence="1 2">Sa3CUA2</strain>
    </source>
</reference>
<proteinExistence type="predicted"/>
<keyword evidence="2" id="KW-1185">Reference proteome</keyword>
<dbReference type="EMBL" id="JACSQV010000004">
    <property type="protein sequence ID" value="MBD7917818.1"/>
    <property type="molecule type" value="Genomic_DNA"/>
</dbReference>
<name>A0ABR8QBK8_9CELL</name>
<comment type="caution">
    <text evidence="1">The sequence shown here is derived from an EMBL/GenBank/DDBJ whole genome shotgun (WGS) entry which is preliminary data.</text>
</comment>
<accession>A0ABR8QBK8</accession>